<dbReference type="EMBL" id="LIAE01008949">
    <property type="protein sequence ID" value="PAV71695.1"/>
    <property type="molecule type" value="Genomic_DNA"/>
</dbReference>
<evidence type="ECO:0000313" key="1">
    <source>
        <dbReference type="EMBL" id="PAV71695.1"/>
    </source>
</evidence>
<dbReference type="AlphaFoldDB" id="A0A2A2KCM0"/>
<protein>
    <submittedName>
        <fullName evidence="1">Uncharacterized protein</fullName>
    </submittedName>
</protein>
<evidence type="ECO:0000313" key="2">
    <source>
        <dbReference type="Proteomes" id="UP000218231"/>
    </source>
</evidence>
<name>A0A2A2KCM0_9BILA</name>
<keyword evidence="2" id="KW-1185">Reference proteome</keyword>
<gene>
    <name evidence="1" type="ORF">WR25_27059</name>
</gene>
<comment type="caution">
    <text evidence="1">The sequence shown here is derived from an EMBL/GenBank/DDBJ whole genome shotgun (WGS) entry which is preliminary data.</text>
</comment>
<accession>A0A2A2KCM0</accession>
<organism evidence="1 2">
    <name type="scientific">Diploscapter pachys</name>
    <dbReference type="NCBI Taxonomy" id="2018661"/>
    <lineage>
        <taxon>Eukaryota</taxon>
        <taxon>Metazoa</taxon>
        <taxon>Ecdysozoa</taxon>
        <taxon>Nematoda</taxon>
        <taxon>Chromadorea</taxon>
        <taxon>Rhabditida</taxon>
        <taxon>Rhabditina</taxon>
        <taxon>Rhabditomorpha</taxon>
        <taxon>Rhabditoidea</taxon>
        <taxon>Rhabditidae</taxon>
        <taxon>Diploscapter</taxon>
    </lineage>
</organism>
<reference evidence="1 2" key="1">
    <citation type="journal article" date="2017" name="Curr. Biol.">
        <title>Genome architecture and evolution of a unichromosomal asexual nematode.</title>
        <authorList>
            <person name="Fradin H."/>
            <person name="Zegar C."/>
            <person name="Gutwein M."/>
            <person name="Lucas J."/>
            <person name="Kovtun M."/>
            <person name="Corcoran D."/>
            <person name="Baugh L.R."/>
            <person name="Kiontke K."/>
            <person name="Gunsalus K."/>
            <person name="Fitch D.H."/>
            <person name="Piano F."/>
        </authorList>
    </citation>
    <scope>NUCLEOTIDE SEQUENCE [LARGE SCALE GENOMIC DNA]</scope>
    <source>
        <strain evidence="1">PF1309</strain>
    </source>
</reference>
<sequence length="106" mass="12008">MQALGMGHLVSIERTGQAGEGRERWQGECLQGCGSAAMSELTNELGITGERRRDEGGRAARRRAEMDNHCKTNGWKEDIHCDNYYVKRDGECRRKMKDFSSRTSIL</sequence>
<dbReference type="Proteomes" id="UP000218231">
    <property type="component" value="Unassembled WGS sequence"/>
</dbReference>
<proteinExistence type="predicted"/>